<evidence type="ECO:0000256" key="6">
    <source>
        <dbReference type="RuleBase" id="RU366058"/>
    </source>
</evidence>
<comment type="caution">
    <text evidence="6">Lacks conserved residue(s) required for the propagation of feature annotation.</text>
</comment>
<evidence type="ECO:0000259" key="7">
    <source>
        <dbReference type="Pfam" id="PF09335"/>
    </source>
</evidence>
<reference evidence="8 9" key="1">
    <citation type="journal article" date="2015" name="Int. J. Syst. Evol. Microbiol.">
        <title>Exiguobacterium enclense sp. nov., isolated from sediment.</title>
        <authorList>
            <person name="Dastager S.G."/>
            <person name="Mawlankar R."/>
            <person name="Sonalkar V.V."/>
            <person name="Thorat M.N."/>
            <person name="Mual P."/>
            <person name="Verma A."/>
            <person name="Krishnamurthi S."/>
            <person name="Tang S.K."/>
            <person name="Li W.J."/>
        </authorList>
    </citation>
    <scope>NUCLEOTIDE SEQUENCE [LARGE SCALE GENOMIC DNA]</scope>
    <source>
        <strain evidence="8 9">NIO-1109</strain>
    </source>
</reference>
<protein>
    <recommendedName>
        <fullName evidence="6">TVP38/TMEM64 family membrane protein</fullName>
    </recommendedName>
</protein>
<dbReference type="InterPro" id="IPR032816">
    <property type="entry name" value="VTT_dom"/>
</dbReference>
<dbReference type="AlphaFoldDB" id="A0A0V8GD59"/>
<evidence type="ECO:0000256" key="5">
    <source>
        <dbReference type="ARBA" id="ARBA00023136"/>
    </source>
</evidence>
<dbReference type="Proteomes" id="UP000053797">
    <property type="component" value="Unassembled WGS sequence"/>
</dbReference>
<evidence type="ECO:0000256" key="3">
    <source>
        <dbReference type="ARBA" id="ARBA00022692"/>
    </source>
</evidence>
<feature type="transmembrane region" description="Helical" evidence="6">
    <location>
        <begin position="46"/>
        <end position="71"/>
    </location>
</feature>
<keyword evidence="2 6" id="KW-1003">Cell membrane</keyword>
<feature type="transmembrane region" description="Helical" evidence="6">
    <location>
        <begin position="12"/>
        <end position="34"/>
    </location>
</feature>
<dbReference type="PANTHER" id="PTHR12677:SF55">
    <property type="entry name" value="UNDECAPRENYL PHOSPHATE TRANSPORTER SAOUHSC_00901-RELATED"/>
    <property type="match status" value="1"/>
</dbReference>
<dbReference type="EMBL" id="LNQL01000005">
    <property type="protein sequence ID" value="KSU48215.1"/>
    <property type="molecule type" value="Genomic_DNA"/>
</dbReference>
<proteinExistence type="inferred from homology"/>
<sequence>MMEHHVIQTFELFGPFAPFVSILFGVVVSVLGVLPSTFVTAANLVYFGLWMGTLLSFIGEVLGAICAFLLYRKGLRYALRRPLPDRFARLQQKLQAQQGREAFLTIILLRLLPFVPSGIVNIVSAASGISILLFLTASTIGKIPAMLVEVLAVHQFMQSSSIVQWSIAGVALVGYLIYRIQQKRASSI</sequence>
<dbReference type="RefSeq" id="WP_058265784.1">
    <property type="nucleotide sequence ID" value="NZ_FMYN01000005.1"/>
</dbReference>
<evidence type="ECO:0000313" key="9">
    <source>
        <dbReference type="Proteomes" id="UP000053797"/>
    </source>
</evidence>
<comment type="subcellular location">
    <subcellularLocation>
        <location evidence="1 6">Cell membrane</location>
        <topology evidence="1 6">Multi-pass membrane protein</topology>
    </subcellularLocation>
</comment>
<dbReference type="InterPro" id="IPR015414">
    <property type="entry name" value="TMEM64"/>
</dbReference>
<comment type="caution">
    <text evidence="8">The sequence shown here is derived from an EMBL/GenBank/DDBJ whole genome shotgun (WGS) entry which is preliminary data.</text>
</comment>
<feature type="transmembrane region" description="Helical" evidence="6">
    <location>
        <begin position="161"/>
        <end position="178"/>
    </location>
</feature>
<organism evidence="8 9">
    <name type="scientific">Exiguobacterium indicum</name>
    <dbReference type="NCBI Taxonomy" id="296995"/>
    <lineage>
        <taxon>Bacteria</taxon>
        <taxon>Bacillati</taxon>
        <taxon>Bacillota</taxon>
        <taxon>Bacilli</taxon>
        <taxon>Bacillales</taxon>
        <taxon>Bacillales Family XII. Incertae Sedis</taxon>
        <taxon>Exiguobacterium</taxon>
    </lineage>
</organism>
<gene>
    <name evidence="8" type="ORF">AS033_13855</name>
</gene>
<feature type="transmembrane region" description="Helical" evidence="6">
    <location>
        <begin position="119"/>
        <end position="141"/>
    </location>
</feature>
<accession>A0A0V8GD59</accession>
<dbReference type="GO" id="GO:0005886">
    <property type="term" value="C:plasma membrane"/>
    <property type="evidence" value="ECO:0007669"/>
    <property type="project" value="UniProtKB-SubCell"/>
</dbReference>
<evidence type="ECO:0000256" key="1">
    <source>
        <dbReference type="ARBA" id="ARBA00004651"/>
    </source>
</evidence>
<name>A0A0V8GD59_9BACL</name>
<evidence type="ECO:0000256" key="2">
    <source>
        <dbReference type="ARBA" id="ARBA00022475"/>
    </source>
</evidence>
<evidence type="ECO:0000313" key="8">
    <source>
        <dbReference type="EMBL" id="KSU48215.1"/>
    </source>
</evidence>
<evidence type="ECO:0000256" key="4">
    <source>
        <dbReference type="ARBA" id="ARBA00022989"/>
    </source>
</evidence>
<feature type="domain" description="VTT" evidence="7">
    <location>
        <begin position="34"/>
        <end position="154"/>
    </location>
</feature>
<keyword evidence="5 6" id="KW-0472">Membrane</keyword>
<keyword evidence="4 6" id="KW-1133">Transmembrane helix</keyword>
<dbReference type="Pfam" id="PF09335">
    <property type="entry name" value="VTT_dom"/>
    <property type="match status" value="1"/>
</dbReference>
<comment type="similarity">
    <text evidence="6">Belongs to the TVP38/TMEM64 family.</text>
</comment>
<keyword evidence="3 6" id="KW-0812">Transmembrane</keyword>
<dbReference type="PANTHER" id="PTHR12677">
    <property type="entry name" value="GOLGI APPARATUS MEMBRANE PROTEIN TVP38-RELATED"/>
    <property type="match status" value="1"/>
</dbReference>